<feature type="domain" description="Major facilitator superfamily (MFS) profile" evidence="10">
    <location>
        <begin position="15"/>
        <end position="458"/>
    </location>
</feature>
<dbReference type="Pfam" id="PF00083">
    <property type="entry name" value="Sugar_tr"/>
    <property type="match status" value="1"/>
</dbReference>
<dbReference type="InterPro" id="IPR005828">
    <property type="entry name" value="MFS_sugar_transport-like"/>
</dbReference>
<feature type="compositionally biased region" description="Polar residues" evidence="8">
    <location>
        <begin position="531"/>
        <end position="549"/>
    </location>
</feature>
<feature type="transmembrane region" description="Helical" evidence="9">
    <location>
        <begin position="184"/>
        <end position="204"/>
    </location>
</feature>
<evidence type="ECO:0000313" key="11">
    <source>
        <dbReference type="EMBL" id="QIX00627.1"/>
    </source>
</evidence>
<keyword evidence="5 9" id="KW-1133">Transmembrane helix</keyword>
<dbReference type="PANTHER" id="PTHR48022">
    <property type="entry name" value="PLASTIDIC GLUCOSE TRANSPORTER 4"/>
    <property type="match status" value="1"/>
</dbReference>
<dbReference type="InterPro" id="IPR020846">
    <property type="entry name" value="MFS_dom"/>
</dbReference>
<comment type="similarity">
    <text evidence="2 7">Belongs to the major facilitator superfamily. Sugar transporter (TC 2.A.1.1) family.</text>
</comment>
<proteinExistence type="inferred from homology"/>
<evidence type="ECO:0000256" key="7">
    <source>
        <dbReference type="RuleBase" id="RU003346"/>
    </source>
</evidence>
<feature type="transmembrane region" description="Helical" evidence="9">
    <location>
        <begin position="435"/>
        <end position="454"/>
    </location>
</feature>
<feature type="transmembrane region" description="Helical" evidence="9">
    <location>
        <begin position="340"/>
        <end position="361"/>
    </location>
</feature>
<keyword evidence="3 7" id="KW-0813">Transport</keyword>
<dbReference type="PROSITE" id="PS50850">
    <property type="entry name" value="MFS"/>
    <property type="match status" value="1"/>
</dbReference>
<evidence type="ECO:0000256" key="1">
    <source>
        <dbReference type="ARBA" id="ARBA00004141"/>
    </source>
</evidence>
<comment type="subcellular location">
    <subcellularLocation>
        <location evidence="1">Membrane</location>
        <topology evidence="1">Multi-pass membrane protein</topology>
    </subcellularLocation>
</comment>
<dbReference type="GO" id="GO:0005351">
    <property type="term" value="F:carbohydrate:proton symporter activity"/>
    <property type="evidence" value="ECO:0007669"/>
    <property type="project" value="TreeGrafter"/>
</dbReference>
<gene>
    <name evidence="11" type="ORF">AMS68_006144</name>
</gene>
<dbReference type="Proteomes" id="UP000503462">
    <property type="component" value="Chromosome 4"/>
</dbReference>
<dbReference type="EMBL" id="CP051142">
    <property type="protein sequence ID" value="QIX00627.1"/>
    <property type="molecule type" value="Genomic_DNA"/>
</dbReference>
<reference evidence="11 12" key="1">
    <citation type="journal article" date="2016" name="Sci. Rep.">
        <title>Peltaster fructicola genome reveals evolution from an invasive phytopathogen to an ectophytic parasite.</title>
        <authorList>
            <person name="Xu C."/>
            <person name="Chen H."/>
            <person name="Gleason M.L."/>
            <person name="Xu J.R."/>
            <person name="Liu H."/>
            <person name="Zhang R."/>
            <person name="Sun G."/>
        </authorList>
    </citation>
    <scope>NUCLEOTIDE SEQUENCE [LARGE SCALE GENOMIC DNA]</scope>
    <source>
        <strain evidence="11 12">LNHT1506</strain>
    </source>
</reference>
<dbReference type="SUPFAM" id="SSF103473">
    <property type="entry name" value="MFS general substrate transporter"/>
    <property type="match status" value="1"/>
</dbReference>
<feature type="region of interest" description="Disordered" evidence="8">
    <location>
        <begin position="512"/>
        <end position="596"/>
    </location>
</feature>
<dbReference type="PRINTS" id="PR00171">
    <property type="entry name" value="SUGRTRNSPORT"/>
</dbReference>
<dbReference type="NCBIfam" id="TIGR00879">
    <property type="entry name" value="SP"/>
    <property type="match status" value="1"/>
</dbReference>
<dbReference type="PANTHER" id="PTHR48022:SF68">
    <property type="entry name" value="MAJOR FACILITATOR SUPERFAMILY (MFS) PROFILE DOMAIN-CONTAINING PROTEIN-RELATED"/>
    <property type="match status" value="1"/>
</dbReference>
<evidence type="ECO:0000256" key="4">
    <source>
        <dbReference type="ARBA" id="ARBA00022692"/>
    </source>
</evidence>
<evidence type="ECO:0000256" key="5">
    <source>
        <dbReference type="ARBA" id="ARBA00022989"/>
    </source>
</evidence>
<feature type="transmembrane region" description="Helical" evidence="9">
    <location>
        <begin position="152"/>
        <end position="178"/>
    </location>
</feature>
<protein>
    <recommendedName>
        <fullName evidence="10">Major facilitator superfamily (MFS) profile domain-containing protein</fullName>
    </recommendedName>
</protein>
<dbReference type="GO" id="GO:0016020">
    <property type="term" value="C:membrane"/>
    <property type="evidence" value="ECO:0007669"/>
    <property type="project" value="UniProtKB-SubCell"/>
</dbReference>
<evidence type="ECO:0000256" key="2">
    <source>
        <dbReference type="ARBA" id="ARBA00010992"/>
    </source>
</evidence>
<dbReference type="OrthoDB" id="6612291at2759"/>
<dbReference type="AlphaFoldDB" id="A0A6H0Y0U5"/>
<dbReference type="InterPro" id="IPR036259">
    <property type="entry name" value="MFS_trans_sf"/>
</dbReference>
<evidence type="ECO:0000256" key="9">
    <source>
        <dbReference type="SAM" id="Phobius"/>
    </source>
</evidence>
<evidence type="ECO:0000256" key="8">
    <source>
        <dbReference type="SAM" id="MobiDB-lite"/>
    </source>
</evidence>
<accession>A0A6H0Y0U5</accession>
<feature type="transmembrane region" description="Helical" evidence="9">
    <location>
        <begin position="367"/>
        <end position="392"/>
    </location>
</feature>
<evidence type="ECO:0000256" key="3">
    <source>
        <dbReference type="ARBA" id="ARBA00022448"/>
    </source>
</evidence>
<feature type="transmembrane region" description="Helical" evidence="9">
    <location>
        <begin position="404"/>
        <end position="429"/>
    </location>
</feature>
<feature type="transmembrane region" description="Helical" evidence="9">
    <location>
        <begin position="307"/>
        <end position="328"/>
    </location>
</feature>
<evidence type="ECO:0000256" key="6">
    <source>
        <dbReference type="ARBA" id="ARBA00023136"/>
    </source>
</evidence>
<sequence length="596" mass="65994">MHHGSNLPGVPPILPDYISRCALSLYGYDQGDLAGLLTNSPFRSEFPQIDTISSPKDSQVAIIQGITVAAWNLACVSSATITIFWGDLIGRKNTIFIGLTFLVVGEIIQCSSYSFGQFIAGRCVAGFGNGFNTATIPAWQAECTKAHRRGTLLMISAGACIAAGISFSYWISFAFAFLDSSAAWRAPIAIQLAFALVTMLLLTVMPESPRWLILTGREEKALKTLSALNNLDAKHEQIHAEFLTIKDAVLEMAQAKISSAFTMGDYRHVHRTILAVVLQIFQQMTGINLILQYFPLMLIEQYGYEPWVARLIAAGAGTEFFLASFVAVVGIDRFWGRRSLMLFGATGMCASMVVLCIMAYLDTSYSRIVGTVFLAIFNTFFAIGWQGMSWLYQVEVVPLRIRGAANALSTGANWTVNFVVVFVTPLLFARIGYRTYIIFACTNFVIIPVIYFFYPETGYRCLEEIDVIFHTASLSPNPWLNVRKIAAKQPLWYGRAGDEPFSYEQSDWHQQHLGDVTPPEKQVSDSDDRTLTMSTNNPTKLSSTHSMSSPERPGVYPEVHGNLPGEEACPAPFVPRISSEQPRKSVKRTSVSSWRS</sequence>
<dbReference type="Gene3D" id="1.20.1250.20">
    <property type="entry name" value="MFS general substrate transporter like domains"/>
    <property type="match status" value="1"/>
</dbReference>
<keyword evidence="4 9" id="KW-0812">Transmembrane</keyword>
<dbReference type="InterPro" id="IPR050360">
    <property type="entry name" value="MFS_Sugar_Transporters"/>
</dbReference>
<keyword evidence="12" id="KW-1185">Reference proteome</keyword>
<dbReference type="InterPro" id="IPR003663">
    <property type="entry name" value="Sugar/inositol_transpt"/>
</dbReference>
<keyword evidence="6 9" id="KW-0472">Membrane</keyword>
<evidence type="ECO:0000313" key="12">
    <source>
        <dbReference type="Proteomes" id="UP000503462"/>
    </source>
</evidence>
<organism evidence="11 12">
    <name type="scientific">Peltaster fructicola</name>
    <dbReference type="NCBI Taxonomy" id="286661"/>
    <lineage>
        <taxon>Eukaryota</taxon>
        <taxon>Fungi</taxon>
        <taxon>Dikarya</taxon>
        <taxon>Ascomycota</taxon>
        <taxon>Pezizomycotina</taxon>
        <taxon>Dothideomycetes</taxon>
        <taxon>Dothideomycetes incertae sedis</taxon>
        <taxon>Peltaster</taxon>
    </lineage>
</organism>
<evidence type="ECO:0000259" key="10">
    <source>
        <dbReference type="PROSITE" id="PS50850"/>
    </source>
</evidence>
<name>A0A6H0Y0U5_9PEZI</name>